<gene>
    <name evidence="5" type="ORF">OM076_21910</name>
</gene>
<dbReference type="EMBL" id="JAPDOD010000021">
    <property type="protein sequence ID" value="MDA0162943.1"/>
    <property type="molecule type" value="Genomic_DNA"/>
</dbReference>
<sequence>MVRLTVSLAVLIVLAFAAPAHAETRTLTLRYGPVHMGGYNVEFPKAAVDAPKLNGYVTYMTASLVDRRGRPITIRDVMLHHLVFHHSGPRPELGPCTSRSGEAIYGTGEENQDLRFPGGYGYRVRKADKWRITAMLMSHSERSIDAYIQYKVTVVTGRAMKNVEPFWVRANGCGPQVSYAVLGGGAPGSTYERSYDWKVPFDGRIVASGGHLHGGAKDMWMSQPACGNRRILDNTPHFGTPDHIYYKARPILHEPGPFDTRYFMSRTGIPVHKGEIIRLNADYDNSTPHPRVMAISHVYLTPDSSIPKGCAPLPADAVEVTKPGPFRADPPAVTVPLNRVTPDGRTATFSPDPASAKPVKSGSTVDLRDLKFTPGHISLPVGGSVTWRFADAIPHNVLFASGPRLVGSPTLSDGKTYTTTFTTPGHYELFCYLHPMTMHEVVEVTG</sequence>
<feature type="domain" description="Blue (type 1) copper" evidence="4">
    <location>
        <begin position="364"/>
        <end position="444"/>
    </location>
</feature>
<comment type="caution">
    <text evidence="5">The sequence shown here is derived from an EMBL/GenBank/DDBJ whole genome shotgun (WGS) entry which is preliminary data.</text>
</comment>
<protein>
    <submittedName>
        <fullName evidence="5">Plastocyanin/azurin family copper-binding protein</fullName>
    </submittedName>
</protein>
<evidence type="ECO:0000313" key="6">
    <source>
        <dbReference type="Proteomes" id="UP001149140"/>
    </source>
</evidence>
<evidence type="ECO:0000256" key="1">
    <source>
        <dbReference type="ARBA" id="ARBA00022723"/>
    </source>
</evidence>
<accession>A0A9X3S6W2</accession>
<dbReference type="Proteomes" id="UP001149140">
    <property type="component" value="Unassembled WGS sequence"/>
</dbReference>
<dbReference type="AlphaFoldDB" id="A0A9X3S6W2"/>
<dbReference type="InterPro" id="IPR008972">
    <property type="entry name" value="Cupredoxin"/>
</dbReference>
<evidence type="ECO:0000256" key="2">
    <source>
        <dbReference type="ARBA" id="ARBA00023008"/>
    </source>
</evidence>
<feature type="signal peptide" evidence="3">
    <location>
        <begin position="1"/>
        <end position="22"/>
    </location>
</feature>
<organism evidence="5 6">
    <name type="scientific">Solirubrobacter ginsenosidimutans</name>
    <dbReference type="NCBI Taxonomy" id="490573"/>
    <lineage>
        <taxon>Bacteria</taxon>
        <taxon>Bacillati</taxon>
        <taxon>Actinomycetota</taxon>
        <taxon>Thermoleophilia</taxon>
        <taxon>Solirubrobacterales</taxon>
        <taxon>Solirubrobacteraceae</taxon>
        <taxon>Solirubrobacter</taxon>
    </lineage>
</organism>
<keyword evidence="1" id="KW-0479">Metal-binding</keyword>
<dbReference type="Gene3D" id="2.60.40.420">
    <property type="entry name" value="Cupredoxins - blue copper proteins"/>
    <property type="match status" value="1"/>
</dbReference>
<keyword evidence="6" id="KW-1185">Reference proteome</keyword>
<dbReference type="GO" id="GO:0005507">
    <property type="term" value="F:copper ion binding"/>
    <property type="evidence" value="ECO:0007669"/>
    <property type="project" value="InterPro"/>
</dbReference>
<feature type="chain" id="PRO_5040838569" evidence="3">
    <location>
        <begin position="23"/>
        <end position="446"/>
    </location>
</feature>
<evidence type="ECO:0000259" key="4">
    <source>
        <dbReference type="Pfam" id="PF00127"/>
    </source>
</evidence>
<name>A0A9X3S6W2_9ACTN</name>
<reference evidence="5" key="1">
    <citation type="submission" date="2022-10" db="EMBL/GenBank/DDBJ databases">
        <title>The WGS of Solirubrobacter ginsenosidimutans DSM 21036.</title>
        <authorList>
            <person name="Jiang Z."/>
        </authorList>
    </citation>
    <scope>NUCLEOTIDE SEQUENCE</scope>
    <source>
        <strain evidence="5">DSM 21036</strain>
    </source>
</reference>
<proteinExistence type="predicted"/>
<dbReference type="InterPro" id="IPR000923">
    <property type="entry name" value="BlueCu_1"/>
</dbReference>
<keyword evidence="2" id="KW-0186">Copper</keyword>
<evidence type="ECO:0000256" key="3">
    <source>
        <dbReference type="SAM" id="SignalP"/>
    </source>
</evidence>
<dbReference type="Pfam" id="PF00127">
    <property type="entry name" value="Copper-bind"/>
    <property type="match status" value="1"/>
</dbReference>
<keyword evidence="3" id="KW-0732">Signal</keyword>
<dbReference type="RefSeq" id="WP_270042183.1">
    <property type="nucleotide sequence ID" value="NZ_JAPDOD010000021.1"/>
</dbReference>
<dbReference type="GO" id="GO:0009055">
    <property type="term" value="F:electron transfer activity"/>
    <property type="evidence" value="ECO:0007669"/>
    <property type="project" value="InterPro"/>
</dbReference>
<dbReference type="SUPFAM" id="SSF49503">
    <property type="entry name" value="Cupredoxins"/>
    <property type="match status" value="1"/>
</dbReference>
<evidence type="ECO:0000313" key="5">
    <source>
        <dbReference type="EMBL" id="MDA0162943.1"/>
    </source>
</evidence>